<sequence>MNKTLIIAEKPSVALDISRALGGFAREGDYFESERYVLASSIGHLLSLVAPNDPVKGKWSFTHLPVIPPAFELGPTDKKSAERLKLLVRLAKRKDVDSIINACDAGREGELIFRYIIQYAGVKKPIQRLWLQSMTQAAIREAFGNLRDDSLLKPLEAAARSRAEADWLVGINGTRAMTAFNSKDGGFFKTPVGRVQTPTLAIVAERENRIRAFVPRDYWEVHATFVAAAGLYEGRWIDPEFKKDERDPEKRESRLWSQAAAQSVVAACRGQSGSVTEESKPSTQLSPALYDLTSLQREANGRFGFSAKTTLALAQTLYERHKALTYPRTDSRYLPEDYINTVRQTMRALAEGGSNAVGGLAQHAGTVVGNDWVKPNRRIFDNKKVSDHFAIIPTLQIPHDLSEAEGKIYDLVLKRFLAVFFPAAEYRVTTRLTEVQGHRFKTEGKVLVAAGWLAVYGKAAQGEDANLVAVADGETVRTEDVRAEGLTTKPPARYNEATLLSAMEGAGKLVDDEELREAMSERGLGTPATRAAIIEGLLNEAYLRREGRDLVPTAKARQLMTLLAGLNVSELTSPELTGGWEHKLKQIEQGALDRDAFMREIAQMTQVIVKRAKEYERDTVPGDYATLTTPCPKCGAVVKENYRRFACTQCDFSIGKHPGGRTFELPEVEDLLSKREIGPLQGFISKMGRPFAAILRISDEFKLEFDFGQNDEEDNEPVDFSGHTPVGPCPKCSARVFEHGMSYVCEKSVGPAKQCDFRSGKVILQQEISREQMSKLLEGGRTDLLDGFVSSRTNRKFKAFLVRQPDGKIGFEFEPRGDKPARPGPRRPPKRRPRPPPRKRRPRPRPRRPRPKRPPKRRPRLPPRRRQPKRPPRRPQPRRRPLKRPAASTLAAWRRGVQIARRAAAKRHQRAWRGRRGGYQPRRLLHQRYETRERAPDRPFARRHG</sequence>
<dbReference type="Proteomes" id="UP000076825">
    <property type="component" value="Chromosome 1"/>
</dbReference>
<dbReference type="Pfam" id="PF13342">
    <property type="entry name" value="Toprim_Crpt"/>
    <property type="match status" value="2"/>
</dbReference>
<dbReference type="Gene3D" id="2.70.20.10">
    <property type="entry name" value="Topoisomerase I, domain 3"/>
    <property type="match status" value="1"/>
</dbReference>
<dbReference type="InterPro" id="IPR013824">
    <property type="entry name" value="Topo_IA_cen_sub1"/>
</dbReference>
<evidence type="ECO:0000256" key="4">
    <source>
        <dbReference type="ARBA" id="ARBA00022723"/>
    </source>
</evidence>
<dbReference type="InterPro" id="IPR013497">
    <property type="entry name" value="Topo_IA_cen"/>
</dbReference>
<dbReference type="InterPro" id="IPR003601">
    <property type="entry name" value="Topo_IA_2"/>
</dbReference>
<dbReference type="GO" id="GO:0006265">
    <property type="term" value="P:DNA topological change"/>
    <property type="evidence" value="ECO:0007669"/>
    <property type="project" value="InterPro"/>
</dbReference>
<dbReference type="InterPro" id="IPR005738">
    <property type="entry name" value="TopoIII"/>
</dbReference>
<dbReference type="PRINTS" id="PR00417">
    <property type="entry name" value="PRTPISMRASEI"/>
</dbReference>
<dbReference type="PROSITE" id="PS50880">
    <property type="entry name" value="TOPRIM"/>
    <property type="match status" value="1"/>
</dbReference>
<evidence type="ECO:0000256" key="10">
    <source>
        <dbReference type="ARBA" id="ARBA00031985"/>
    </source>
</evidence>
<keyword evidence="5" id="KW-0460">Magnesium</keyword>
<evidence type="ECO:0000313" key="16">
    <source>
        <dbReference type="EMBL" id="SAI68258.1"/>
    </source>
</evidence>
<dbReference type="AlphaFoldDB" id="A0A157SCT2"/>
<dbReference type="InterPro" id="IPR023405">
    <property type="entry name" value="Topo_IA_core_domain"/>
</dbReference>
<dbReference type="InterPro" id="IPR025589">
    <property type="entry name" value="Toprim_C_rpt"/>
</dbReference>
<feature type="region of interest" description="Disordered" evidence="13">
    <location>
        <begin position="809"/>
        <end position="945"/>
    </location>
</feature>
<dbReference type="GO" id="GO:0006281">
    <property type="term" value="P:DNA repair"/>
    <property type="evidence" value="ECO:0007669"/>
    <property type="project" value="TreeGrafter"/>
</dbReference>
<feature type="compositionally biased region" description="Basic and acidic residues" evidence="13">
    <location>
        <begin position="927"/>
        <end position="945"/>
    </location>
</feature>
<keyword evidence="17" id="KW-1185">Reference proteome</keyword>
<evidence type="ECO:0000256" key="6">
    <source>
        <dbReference type="ARBA" id="ARBA00023029"/>
    </source>
</evidence>
<evidence type="ECO:0000256" key="3">
    <source>
        <dbReference type="ARBA" id="ARBA00012891"/>
    </source>
</evidence>
<evidence type="ECO:0000256" key="8">
    <source>
        <dbReference type="ARBA" id="ARBA00023235"/>
    </source>
</evidence>
<feature type="compositionally biased region" description="Basic and acidic residues" evidence="13">
    <location>
        <begin position="809"/>
        <end position="821"/>
    </location>
</feature>
<dbReference type="GO" id="GO:0043597">
    <property type="term" value="C:cytoplasmic replication fork"/>
    <property type="evidence" value="ECO:0007669"/>
    <property type="project" value="TreeGrafter"/>
</dbReference>
<dbReference type="InterPro" id="IPR003602">
    <property type="entry name" value="Topo_IA_DNA-bd_dom"/>
</dbReference>
<evidence type="ECO:0000256" key="2">
    <source>
        <dbReference type="ARBA" id="ARBA00009446"/>
    </source>
</evidence>
<dbReference type="GO" id="GO:0046872">
    <property type="term" value="F:metal ion binding"/>
    <property type="evidence" value="ECO:0007669"/>
    <property type="project" value="UniProtKB-KW"/>
</dbReference>
<dbReference type="Gene3D" id="1.10.290.10">
    <property type="entry name" value="Topoisomerase I, domain 4"/>
    <property type="match status" value="1"/>
</dbReference>
<dbReference type="SMART" id="SM00493">
    <property type="entry name" value="TOPRIM"/>
    <property type="match status" value="1"/>
</dbReference>
<dbReference type="SMART" id="SM00436">
    <property type="entry name" value="TOP1Bc"/>
    <property type="match status" value="1"/>
</dbReference>
<evidence type="ECO:0000256" key="5">
    <source>
        <dbReference type="ARBA" id="ARBA00022842"/>
    </source>
</evidence>
<dbReference type="SMART" id="SM00437">
    <property type="entry name" value="TOP1Ac"/>
    <property type="match status" value="1"/>
</dbReference>
<comment type="similarity">
    <text evidence="2">Belongs to the type IA topoisomerase family.</text>
</comment>
<dbReference type="KEGG" id="btrm:SAMEA390648701162"/>
<keyword evidence="4" id="KW-0479">Metal-binding</keyword>
<keyword evidence="8 16" id="KW-0413">Isomerase</keyword>
<dbReference type="InterPro" id="IPR034144">
    <property type="entry name" value="TOPRIM_TopoIII"/>
</dbReference>
<dbReference type="PROSITE" id="PS52039">
    <property type="entry name" value="TOPO_IA_2"/>
    <property type="match status" value="1"/>
</dbReference>
<dbReference type="EMBL" id="LT546645">
    <property type="protein sequence ID" value="SAI68258.1"/>
    <property type="molecule type" value="Genomic_DNA"/>
</dbReference>
<evidence type="ECO:0000256" key="1">
    <source>
        <dbReference type="ARBA" id="ARBA00000213"/>
    </source>
</evidence>
<dbReference type="NCBIfam" id="NF011313">
    <property type="entry name" value="PRK14724.1"/>
    <property type="match status" value="1"/>
</dbReference>
<dbReference type="PANTHER" id="PTHR11390:SF21">
    <property type="entry name" value="DNA TOPOISOMERASE 3-ALPHA"/>
    <property type="match status" value="1"/>
</dbReference>
<feature type="compositionally biased region" description="Basic residues" evidence="13">
    <location>
        <begin position="903"/>
        <end position="916"/>
    </location>
</feature>
<proteinExistence type="inferred from homology"/>
<dbReference type="STRING" id="123899.SAMEA3906487_01162"/>
<feature type="domain" description="Topo IA-type catalytic" evidence="15">
    <location>
        <begin position="152"/>
        <end position="609"/>
    </location>
</feature>
<dbReference type="Pfam" id="PF01131">
    <property type="entry name" value="Topoisom_bac"/>
    <property type="match status" value="1"/>
</dbReference>
<dbReference type="InterPro" id="IPR013826">
    <property type="entry name" value="Topo_IA_cen_sub3"/>
</dbReference>
<organism evidence="16 17">
    <name type="scientific">Bordetella trematum</name>
    <dbReference type="NCBI Taxonomy" id="123899"/>
    <lineage>
        <taxon>Bacteria</taxon>
        <taxon>Pseudomonadati</taxon>
        <taxon>Pseudomonadota</taxon>
        <taxon>Betaproteobacteria</taxon>
        <taxon>Burkholderiales</taxon>
        <taxon>Alcaligenaceae</taxon>
        <taxon>Bordetella</taxon>
    </lineage>
</organism>
<name>A0A157SCT2_9BORD</name>
<evidence type="ECO:0000259" key="15">
    <source>
        <dbReference type="PROSITE" id="PS52039"/>
    </source>
</evidence>
<dbReference type="Gene3D" id="3.40.50.140">
    <property type="match status" value="1"/>
</dbReference>
<dbReference type="InterPro" id="IPR000380">
    <property type="entry name" value="Topo_IA"/>
</dbReference>
<dbReference type="Pfam" id="PF01751">
    <property type="entry name" value="Toprim"/>
    <property type="match status" value="1"/>
</dbReference>
<accession>A0A157SCT2</accession>
<evidence type="ECO:0000256" key="7">
    <source>
        <dbReference type="ARBA" id="ARBA00023125"/>
    </source>
</evidence>
<dbReference type="eggNOG" id="COG0550">
    <property type="taxonomic scope" value="Bacteria"/>
</dbReference>
<keyword evidence="7" id="KW-0238">DNA-binding</keyword>
<feature type="compositionally biased region" description="Basic residues" evidence="13">
    <location>
        <begin position="824"/>
        <end position="883"/>
    </location>
</feature>
<evidence type="ECO:0000256" key="11">
    <source>
        <dbReference type="ARBA" id="ARBA00032235"/>
    </source>
</evidence>
<keyword evidence="6" id="KW-0799">Topoisomerase</keyword>
<protein>
    <recommendedName>
        <fullName evidence="3">DNA topoisomerase</fullName>
        <ecNumber evidence="3">5.6.2.1</ecNumber>
    </recommendedName>
    <alternativeName>
        <fullName evidence="12">Omega-protein</fullName>
    </alternativeName>
    <alternativeName>
        <fullName evidence="11">Relaxing enzyme</fullName>
    </alternativeName>
    <alternativeName>
        <fullName evidence="9">Swivelase</fullName>
    </alternativeName>
    <alternativeName>
        <fullName evidence="10">Untwisting enzyme</fullName>
    </alternativeName>
</protein>
<evidence type="ECO:0000259" key="14">
    <source>
        <dbReference type="PROSITE" id="PS50880"/>
    </source>
</evidence>
<dbReference type="GO" id="GO:0006310">
    <property type="term" value="P:DNA recombination"/>
    <property type="evidence" value="ECO:0007669"/>
    <property type="project" value="TreeGrafter"/>
</dbReference>
<evidence type="ECO:0000313" key="17">
    <source>
        <dbReference type="Proteomes" id="UP000076825"/>
    </source>
</evidence>
<gene>
    <name evidence="16" type="primary">topB</name>
    <name evidence="16" type="ORF">SAMEA3906487_01162</name>
</gene>
<feature type="domain" description="Toprim" evidence="14">
    <location>
        <begin position="3"/>
        <end position="135"/>
    </location>
</feature>
<dbReference type="CDD" id="cd03362">
    <property type="entry name" value="TOPRIM_TopoIA_TopoIII"/>
    <property type="match status" value="1"/>
</dbReference>
<dbReference type="NCBIfam" id="TIGR01056">
    <property type="entry name" value="topB"/>
    <property type="match status" value="1"/>
</dbReference>
<reference evidence="16" key="1">
    <citation type="submission" date="2016-04" db="EMBL/GenBank/DDBJ databases">
        <authorList>
            <consortium name="Pathogen Informatics"/>
        </authorList>
    </citation>
    <scope>NUCLEOTIDE SEQUENCE [LARGE SCALE GENOMIC DNA]</scope>
    <source>
        <strain evidence="16">H044680328</strain>
    </source>
</reference>
<evidence type="ECO:0000256" key="12">
    <source>
        <dbReference type="ARBA" id="ARBA00032877"/>
    </source>
</evidence>
<dbReference type="PATRIC" id="fig|123899.6.peg.1140"/>
<dbReference type="NCBIfam" id="NF006032">
    <property type="entry name" value="PRK08173.1"/>
    <property type="match status" value="1"/>
</dbReference>
<dbReference type="PANTHER" id="PTHR11390">
    <property type="entry name" value="PROKARYOTIC DNA TOPOISOMERASE"/>
    <property type="match status" value="1"/>
</dbReference>
<dbReference type="InterPro" id="IPR023406">
    <property type="entry name" value="Topo_IA_AS"/>
</dbReference>
<dbReference type="EC" id="5.6.2.1" evidence="3"/>
<evidence type="ECO:0000256" key="9">
    <source>
        <dbReference type="ARBA" id="ARBA00030003"/>
    </source>
</evidence>
<comment type="catalytic activity">
    <reaction evidence="1">
        <text>ATP-independent breakage of single-stranded DNA, followed by passage and rejoining.</text>
        <dbReference type="EC" id="5.6.2.1"/>
    </reaction>
</comment>
<dbReference type="InterPro" id="IPR006171">
    <property type="entry name" value="TOPRIM_dom"/>
</dbReference>
<dbReference type="CDD" id="cd00186">
    <property type="entry name" value="TOP1Ac"/>
    <property type="match status" value="1"/>
</dbReference>
<dbReference type="InterPro" id="IPR013825">
    <property type="entry name" value="Topo_IA_cen_sub2"/>
</dbReference>
<dbReference type="PROSITE" id="PS00396">
    <property type="entry name" value="TOPO_IA_1"/>
    <property type="match status" value="1"/>
</dbReference>
<dbReference type="Gene3D" id="1.10.460.10">
    <property type="entry name" value="Topoisomerase I, domain 2"/>
    <property type="match status" value="1"/>
</dbReference>
<dbReference type="NCBIfam" id="NF005829">
    <property type="entry name" value="PRK07726.1"/>
    <property type="match status" value="1"/>
</dbReference>
<evidence type="ECO:0000256" key="13">
    <source>
        <dbReference type="SAM" id="MobiDB-lite"/>
    </source>
</evidence>
<dbReference type="GO" id="GO:0003917">
    <property type="term" value="F:DNA topoisomerase type I (single strand cut, ATP-independent) activity"/>
    <property type="evidence" value="ECO:0007669"/>
    <property type="project" value="UniProtKB-EC"/>
</dbReference>
<dbReference type="SUPFAM" id="SSF56712">
    <property type="entry name" value="Prokaryotic type I DNA topoisomerase"/>
    <property type="match status" value="1"/>
</dbReference>
<dbReference type="GO" id="GO:0003677">
    <property type="term" value="F:DNA binding"/>
    <property type="evidence" value="ECO:0007669"/>
    <property type="project" value="UniProtKB-KW"/>
</dbReference>